<accession>A0A238XW85</accession>
<evidence type="ECO:0000313" key="4">
    <source>
        <dbReference type="Proteomes" id="UP000198324"/>
    </source>
</evidence>
<dbReference type="Proteomes" id="UP000198324">
    <property type="component" value="Unassembled WGS sequence"/>
</dbReference>
<reference evidence="3 4" key="1">
    <citation type="submission" date="2017-06" db="EMBL/GenBank/DDBJ databases">
        <authorList>
            <person name="Kim H.J."/>
            <person name="Triplett B.A."/>
        </authorList>
    </citation>
    <scope>NUCLEOTIDE SEQUENCE [LARGE SCALE GENOMIC DNA]</scope>
    <source>
        <strain evidence="3 4">DSM 13116</strain>
    </source>
</reference>
<dbReference type="EMBL" id="FZOC01000001">
    <property type="protein sequence ID" value="SNR63316.1"/>
    <property type="molecule type" value="Genomic_DNA"/>
</dbReference>
<keyword evidence="4" id="KW-1185">Reference proteome</keyword>
<dbReference type="PANTHER" id="PTHR47245">
    <property type="entry name" value="PEPTIDYLPROLYL ISOMERASE"/>
    <property type="match status" value="1"/>
</dbReference>
<dbReference type="AlphaFoldDB" id="A0A238XW85"/>
<protein>
    <submittedName>
        <fullName evidence="3">SurA N-terminal domain-containing protein</fullName>
    </submittedName>
</protein>
<dbReference type="PANTHER" id="PTHR47245:SF2">
    <property type="entry name" value="PEPTIDYL-PROLYL CIS-TRANS ISOMERASE HP_0175-RELATED"/>
    <property type="match status" value="1"/>
</dbReference>
<feature type="region of interest" description="Disordered" evidence="1">
    <location>
        <begin position="313"/>
        <end position="349"/>
    </location>
</feature>
<proteinExistence type="predicted"/>
<keyword evidence="2" id="KW-0732">Signal</keyword>
<dbReference type="RefSeq" id="WP_089271360.1">
    <property type="nucleotide sequence ID" value="NZ_FZOC01000001.1"/>
</dbReference>
<dbReference type="PROSITE" id="PS51257">
    <property type="entry name" value="PROKAR_LIPOPROTEIN"/>
    <property type="match status" value="1"/>
</dbReference>
<sequence>MTAPRHLRTVPAVALLALLALFVGCTRAQQDEVGVVARVNGAPITLEMLEFQYDQLHFNALSGELPSVSVLRGAYGEILGQLIAQELVKQELAKRGQEVSDEELEQAEASIRADYPEDAFDRMLAEEFVDLRMWRKQLRAMCGIEKFQRLVLRPSIRLDYREVEAHYREHLDSYRLPDRLRVLVVRATERTMVEAALGQFRRQKDLEALRKAFPEAMVREVLVPRALLTPAWADALHGDGKGGDNPGAILVGAGGFEGLLLLERLPAETQDIAVAYTQVEAALLEQRLQQAFDAWLAKALEGSVVLVSRRLLHEQPDEDLPPEPTQESESEEPPADGDPQDIASGGETR</sequence>
<feature type="chain" id="PRO_5012240966" evidence="2">
    <location>
        <begin position="29"/>
        <end position="349"/>
    </location>
</feature>
<dbReference type="Pfam" id="PF13624">
    <property type="entry name" value="SurA_N_3"/>
    <property type="match status" value="1"/>
</dbReference>
<feature type="signal peptide" evidence="2">
    <location>
        <begin position="1"/>
        <end position="28"/>
    </location>
</feature>
<name>A0A238XW85_9BACT</name>
<evidence type="ECO:0000313" key="3">
    <source>
        <dbReference type="EMBL" id="SNR63316.1"/>
    </source>
</evidence>
<gene>
    <name evidence="3" type="ORF">SAMN04488503_0492</name>
</gene>
<feature type="compositionally biased region" description="Acidic residues" evidence="1">
    <location>
        <begin position="316"/>
        <end position="339"/>
    </location>
</feature>
<organism evidence="3 4">
    <name type="scientific">Humidesulfovibrio mexicanus</name>
    <dbReference type="NCBI Taxonomy" id="147047"/>
    <lineage>
        <taxon>Bacteria</taxon>
        <taxon>Pseudomonadati</taxon>
        <taxon>Thermodesulfobacteriota</taxon>
        <taxon>Desulfovibrionia</taxon>
        <taxon>Desulfovibrionales</taxon>
        <taxon>Desulfovibrionaceae</taxon>
        <taxon>Humidesulfovibrio</taxon>
    </lineage>
</organism>
<evidence type="ECO:0000256" key="1">
    <source>
        <dbReference type="SAM" id="MobiDB-lite"/>
    </source>
</evidence>
<dbReference type="OrthoDB" id="5454722at2"/>
<dbReference type="InterPro" id="IPR050245">
    <property type="entry name" value="PrsA_foldase"/>
</dbReference>
<dbReference type="Gene3D" id="1.10.4030.10">
    <property type="entry name" value="Porin chaperone SurA, peptide-binding domain"/>
    <property type="match status" value="1"/>
</dbReference>
<dbReference type="SUPFAM" id="SSF109998">
    <property type="entry name" value="Triger factor/SurA peptide-binding domain-like"/>
    <property type="match status" value="1"/>
</dbReference>
<evidence type="ECO:0000256" key="2">
    <source>
        <dbReference type="SAM" id="SignalP"/>
    </source>
</evidence>
<dbReference type="InterPro" id="IPR027304">
    <property type="entry name" value="Trigger_fact/SurA_dom_sf"/>
</dbReference>